<comment type="subcellular location">
    <subcellularLocation>
        <location evidence="1">Endoplasmic reticulum</location>
    </subcellularLocation>
    <subcellularLocation>
        <location evidence="6">Golgi apparatus membrane</location>
    </subcellularLocation>
</comment>
<feature type="compositionally biased region" description="Polar residues" evidence="7">
    <location>
        <begin position="522"/>
        <end position="536"/>
    </location>
</feature>
<dbReference type="Proteomes" id="UP001412067">
    <property type="component" value="Unassembled WGS sequence"/>
</dbReference>
<evidence type="ECO:0000313" key="10">
    <source>
        <dbReference type="EMBL" id="KAK8948113.1"/>
    </source>
</evidence>
<dbReference type="CDD" id="cd09233">
    <property type="entry name" value="ACE1-Sec16-like"/>
    <property type="match status" value="1"/>
</dbReference>
<sequence length="1371" mass="150409">MASPPPPLQLEEQTQEDFFDKLVDDYDAPQYHSKQEDMAVSLSNLSLLEVEDSVSALEVNGLKDDQSLDFSDASKNDASIGVAQSETCSQGTSGVSKGAAVKKVQWSDFSVNSPVFGLVDFESNSFLDTGNGDLEISQVFSEPRSTSIENTSGNVSASVNSYEHSADLYPGWKYDSITGQWRQLDGYDPTTNAQSDFNTASVNTHEYCETKVQNAFEGLVLDGYDPTTNAQSDFSTASVNTHEYCETKVQNAFEGLVLERSDAVNFRPDSHSVLETISEESVALDSWNQVSCGSINYPHNMVFDPQYPEWYYDTITQAWYTLASYNHSLLDASSPSHDLQTNNVNSFNALSIDGHGHHVSYGSYPQSGSFTMLEPSDQKSHWNTSGSGYGFQSTWQVQTNRENNLQASGSGYDQQNRWQTEAFLNNGDVTSFSSNQLTQSYHDSVEYTGNQAGKLLHSNNYLLKHNYGGSETTVPQNYARESLNQFTQPNMEQNLPTYLHNSSNYGTGSSIDYTPESFHGENSSYSQFSYTPNEGRSTAGRPPHALVTFGFGGKILVMKDVSSSSSSFVSGSQGNVGGVILIHSLVDLVNDKANFLNTSTGGFGYIHALCQQSFPGPLVGGNATSKDVSKWMDDRIMNSESASMDFQNGLPLKLLLSLLKILCQHYGKLRSSYSVEPSLEGNDGPELAVSKLFASTKRNDAPFGGFGSFMHCMKNLPSEGKITATANEVQNLLLSGRRKEALQRAQEGQLWGLSLVLAAQFGEQFYSDTVKQMALRQFVCGSPLRTLCLLIAGQPADVFSTDNSCGLSSPVNGFNQRSQVLPNTMLDDWQENLAMITSNRTKDDELVIIHLGDCLWKERGEVTAAHTCYLVAEANFEQYSDSARLCLIGVDHMKNPRTYPSPDAIQRTEVYEYSKVIGNSQFVLLPFQPYKLVYAYMLAEVGKISESLRYCQASMKILKNSARSPEVELWRTLFSSLEERLRTHQQGGYGTNLAPTKFLGKFLNSIDRSIHHMIGSPPLPPMPQNSGENSLFQKVSNSQSTMAITSLMPSPSIEAMNDLSVDSNWKVTHNRSVSEPDFGRNAKQNLGKNGGVHKQGNASMSDGRSRFGRFGSQLLQKTVGWVSWSRHDRQAKLGESNKFYYDERLKRWVEEGAEIPAAEASLPPPPTAASLQNGISNYDVKNALNSNNSLSITDANGTKIDTPSEQGIGFPPVPPSQNQFSAYSRTGVRSRYVDTFHKSGATFTSSFHSPSTASVKTLAGANFFIPSPPTNYDDQTAEATVPDTASASMGHESPPATSSLSLQRFPSMDNIAASRTPTTDDSLSRARAASWSGSFADISSSKEAVRMEQNSFVGSHIRSGSLMDDLHEVEL</sequence>
<feature type="domain" description="Sec16 Sec23-binding" evidence="8">
    <location>
        <begin position="729"/>
        <end position="1015"/>
    </location>
</feature>
<evidence type="ECO:0000259" key="8">
    <source>
        <dbReference type="Pfam" id="PF12931"/>
    </source>
</evidence>
<dbReference type="PANTHER" id="PTHR13402:SF6">
    <property type="entry name" value="SECRETORY 16, ISOFORM I"/>
    <property type="match status" value="1"/>
</dbReference>
<keyword evidence="5 6" id="KW-0931">ER-Golgi transport</keyword>
<evidence type="ECO:0000256" key="3">
    <source>
        <dbReference type="ARBA" id="ARBA00022448"/>
    </source>
</evidence>
<protein>
    <recommendedName>
        <fullName evidence="6">Protein transport protein sec16</fullName>
    </recommendedName>
</protein>
<keyword evidence="6" id="KW-0333">Golgi apparatus</keyword>
<keyword evidence="4 6" id="KW-0256">Endoplasmic reticulum</keyword>
<proteinExistence type="inferred from homology"/>
<feature type="region of interest" description="Disordered" evidence="7">
    <location>
        <begin position="1071"/>
        <end position="1105"/>
    </location>
</feature>
<accession>A0ABR2LRH7</accession>
<evidence type="ECO:0000256" key="7">
    <source>
        <dbReference type="SAM" id="MobiDB-lite"/>
    </source>
</evidence>
<feature type="compositionally biased region" description="Polar residues" evidence="7">
    <location>
        <begin position="1270"/>
        <end position="1287"/>
    </location>
</feature>
<dbReference type="InterPro" id="IPR024340">
    <property type="entry name" value="Sec16_CCD"/>
</dbReference>
<comment type="caution">
    <text evidence="10">The sequence shown here is derived from an EMBL/GenBank/DDBJ whole genome shotgun (WGS) entry which is preliminary data.</text>
</comment>
<feature type="region of interest" description="Disordered" evidence="7">
    <location>
        <begin position="522"/>
        <end position="541"/>
    </location>
</feature>
<evidence type="ECO:0000256" key="4">
    <source>
        <dbReference type="ARBA" id="ARBA00022824"/>
    </source>
</evidence>
<evidence type="ECO:0000256" key="1">
    <source>
        <dbReference type="ARBA" id="ARBA00004240"/>
    </source>
</evidence>
<dbReference type="EMBL" id="JBBWWR010000016">
    <property type="protein sequence ID" value="KAK8948113.1"/>
    <property type="molecule type" value="Genomic_DNA"/>
</dbReference>
<organism evidence="10 11">
    <name type="scientific">Platanthera guangdongensis</name>
    <dbReference type="NCBI Taxonomy" id="2320717"/>
    <lineage>
        <taxon>Eukaryota</taxon>
        <taxon>Viridiplantae</taxon>
        <taxon>Streptophyta</taxon>
        <taxon>Embryophyta</taxon>
        <taxon>Tracheophyta</taxon>
        <taxon>Spermatophyta</taxon>
        <taxon>Magnoliopsida</taxon>
        <taxon>Liliopsida</taxon>
        <taxon>Asparagales</taxon>
        <taxon>Orchidaceae</taxon>
        <taxon>Orchidoideae</taxon>
        <taxon>Orchideae</taxon>
        <taxon>Orchidinae</taxon>
        <taxon>Platanthera</taxon>
    </lineage>
</organism>
<keyword evidence="3 6" id="KW-0813">Transport</keyword>
<keyword evidence="11" id="KW-1185">Reference proteome</keyword>
<keyword evidence="6" id="KW-0653">Protein transport</keyword>
<keyword evidence="6" id="KW-0472">Membrane</keyword>
<evidence type="ECO:0000256" key="2">
    <source>
        <dbReference type="ARBA" id="ARBA00005927"/>
    </source>
</evidence>
<gene>
    <name evidence="10" type="ORF">KSP40_PGU012614</name>
</gene>
<name>A0ABR2LRH7_9ASPA</name>
<evidence type="ECO:0000256" key="6">
    <source>
        <dbReference type="RuleBase" id="RU364101"/>
    </source>
</evidence>
<feature type="region of interest" description="Disordered" evidence="7">
    <location>
        <begin position="1269"/>
        <end position="1302"/>
    </location>
</feature>
<dbReference type="PANTHER" id="PTHR13402">
    <property type="entry name" value="RGPR-RELATED"/>
    <property type="match status" value="1"/>
</dbReference>
<dbReference type="Pfam" id="PF12931">
    <property type="entry name" value="TPR_Sec16"/>
    <property type="match status" value="1"/>
</dbReference>
<evidence type="ECO:0000259" key="9">
    <source>
        <dbReference type="Pfam" id="PF12932"/>
    </source>
</evidence>
<reference evidence="10 11" key="1">
    <citation type="journal article" date="2022" name="Nat. Plants">
        <title>Genomes of leafy and leafless Platanthera orchids illuminate the evolution of mycoheterotrophy.</title>
        <authorList>
            <person name="Li M.H."/>
            <person name="Liu K.W."/>
            <person name="Li Z."/>
            <person name="Lu H.C."/>
            <person name="Ye Q.L."/>
            <person name="Zhang D."/>
            <person name="Wang J.Y."/>
            <person name="Li Y.F."/>
            <person name="Zhong Z.M."/>
            <person name="Liu X."/>
            <person name="Yu X."/>
            <person name="Liu D.K."/>
            <person name="Tu X.D."/>
            <person name="Liu B."/>
            <person name="Hao Y."/>
            <person name="Liao X.Y."/>
            <person name="Jiang Y.T."/>
            <person name="Sun W.H."/>
            <person name="Chen J."/>
            <person name="Chen Y.Q."/>
            <person name="Ai Y."/>
            <person name="Zhai J.W."/>
            <person name="Wu S.S."/>
            <person name="Zhou Z."/>
            <person name="Hsiao Y.Y."/>
            <person name="Wu W.L."/>
            <person name="Chen Y.Y."/>
            <person name="Lin Y.F."/>
            <person name="Hsu J.L."/>
            <person name="Li C.Y."/>
            <person name="Wang Z.W."/>
            <person name="Zhao X."/>
            <person name="Zhong W.Y."/>
            <person name="Ma X.K."/>
            <person name="Ma L."/>
            <person name="Huang J."/>
            <person name="Chen G.Z."/>
            <person name="Huang M.Z."/>
            <person name="Huang L."/>
            <person name="Peng D.H."/>
            <person name="Luo Y.B."/>
            <person name="Zou S.Q."/>
            <person name="Chen S.P."/>
            <person name="Lan S."/>
            <person name="Tsai W.C."/>
            <person name="Van de Peer Y."/>
            <person name="Liu Z.J."/>
        </authorList>
    </citation>
    <scope>NUCLEOTIDE SEQUENCE [LARGE SCALE GENOMIC DNA]</scope>
    <source>
        <strain evidence="10">Lor288</strain>
    </source>
</reference>
<feature type="region of interest" description="Disordered" evidence="7">
    <location>
        <begin position="1194"/>
        <end position="1221"/>
    </location>
</feature>
<dbReference type="Gene3D" id="1.25.40.1030">
    <property type="match status" value="1"/>
</dbReference>
<dbReference type="Pfam" id="PF12932">
    <property type="entry name" value="Sec16"/>
    <property type="match status" value="1"/>
</dbReference>
<feature type="domain" description="Sec16 central conserved" evidence="9">
    <location>
        <begin position="544"/>
        <end position="667"/>
    </location>
</feature>
<comment type="similarity">
    <text evidence="2 6">Belongs to the SEC16 family.</text>
</comment>
<evidence type="ECO:0000256" key="5">
    <source>
        <dbReference type="ARBA" id="ARBA00022892"/>
    </source>
</evidence>
<dbReference type="InterPro" id="IPR024298">
    <property type="entry name" value="Sec16_Sec23-bd"/>
</dbReference>
<evidence type="ECO:0000313" key="11">
    <source>
        <dbReference type="Proteomes" id="UP001412067"/>
    </source>
</evidence>
<feature type="compositionally biased region" description="Polar residues" evidence="7">
    <location>
        <begin position="1194"/>
        <end position="1205"/>
    </location>
</feature>